<dbReference type="Gene3D" id="3.40.50.720">
    <property type="entry name" value="NAD(P)-binding Rossmann-like Domain"/>
    <property type="match status" value="5"/>
</dbReference>
<dbReference type="CDD" id="cd08267">
    <property type="entry name" value="MDR1"/>
    <property type="match status" value="2"/>
</dbReference>
<name>A0AAD9LCH8_9STRA</name>
<comment type="caution">
    <text evidence="3">The sequence shown here is derived from an EMBL/GenBank/DDBJ whole genome shotgun (WGS) entry which is preliminary data.</text>
</comment>
<protein>
    <submittedName>
        <fullName evidence="3">Reticulon-4-interacting protein 1</fullName>
    </submittedName>
</protein>
<evidence type="ECO:0000256" key="1">
    <source>
        <dbReference type="SAM" id="MobiDB-lite"/>
    </source>
</evidence>
<evidence type="ECO:0000313" key="3">
    <source>
        <dbReference type="EMBL" id="KAK1931370.1"/>
    </source>
</evidence>
<keyword evidence="4" id="KW-1185">Reference proteome</keyword>
<gene>
    <name evidence="3" type="ORF">P3T76_013126</name>
</gene>
<feature type="domain" description="Enoyl reductase (ER)" evidence="2">
    <location>
        <begin position="1407"/>
        <end position="1715"/>
    </location>
</feature>
<dbReference type="InterPro" id="IPR036291">
    <property type="entry name" value="NAD(P)-bd_dom_sf"/>
</dbReference>
<dbReference type="Proteomes" id="UP001259832">
    <property type="component" value="Unassembled WGS sequence"/>
</dbReference>
<evidence type="ECO:0000259" key="2">
    <source>
        <dbReference type="SMART" id="SM00829"/>
    </source>
</evidence>
<feature type="region of interest" description="Disordered" evidence="1">
    <location>
        <begin position="20"/>
        <end position="55"/>
    </location>
</feature>
<dbReference type="CDD" id="cd05289">
    <property type="entry name" value="MDR_like_2"/>
    <property type="match status" value="3"/>
</dbReference>
<dbReference type="InterPro" id="IPR050700">
    <property type="entry name" value="YIM1/Zinc_Alcohol_DH_Fams"/>
</dbReference>
<dbReference type="EMBL" id="JASMQC010000034">
    <property type="protein sequence ID" value="KAK1931370.1"/>
    <property type="molecule type" value="Genomic_DNA"/>
</dbReference>
<evidence type="ECO:0000313" key="4">
    <source>
        <dbReference type="Proteomes" id="UP001259832"/>
    </source>
</evidence>
<dbReference type="SUPFAM" id="SSF50129">
    <property type="entry name" value="GroES-like"/>
    <property type="match status" value="5"/>
</dbReference>
<feature type="domain" description="Enoyl reductase (ER)" evidence="2">
    <location>
        <begin position="72"/>
        <end position="376"/>
    </location>
</feature>
<dbReference type="PANTHER" id="PTHR11695:SF294">
    <property type="entry name" value="RETICULON-4-INTERACTING PROTEIN 1, MITOCHONDRIAL"/>
    <property type="match status" value="1"/>
</dbReference>
<dbReference type="InterPro" id="IPR020843">
    <property type="entry name" value="ER"/>
</dbReference>
<dbReference type="SUPFAM" id="SSF51735">
    <property type="entry name" value="NAD(P)-binding Rossmann-fold domains"/>
    <property type="match status" value="5"/>
</dbReference>
<dbReference type="PANTHER" id="PTHR11695">
    <property type="entry name" value="ALCOHOL DEHYDROGENASE RELATED"/>
    <property type="match status" value="1"/>
</dbReference>
<dbReference type="InterPro" id="IPR013154">
    <property type="entry name" value="ADH-like_N"/>
</dbReference>
<dbReference type="InterPro" id="IPR011032">
    <property type="entry name" value="GroES-like_sf"/>
</dbReference>
<reference evidence="3" key="1">
    <citation type="submission" date="2023-08" db="EMBL/GenBank/DDBJ databases">
        <title>Reference Genome Resource for the Citrus Pathogen Phytophthora citrophthora.</title>
        <authorList>
            <person name="Moller H."/>
            <person name="Coetzee B."/>
            <person name="Rose L.J."/>
            <person name="Van Niekerk J.M."/>
        </authorList>
    </citation>
    <scope>NUCLEOTIDE SEQUENCE</scope>
    <source>
        <strain evidence="3">STE-U-9442</strain>
    </source>
</reference>
<dbReference type="Pfam" id="PF08240">
    <property type="entry name" value="ADH_N"/>
    <property type="match status" value="5"/>
</dbReference>
<proteinExistence type="predicted"/>
<dbReference type="GO" id="GO:0016491">
    <property type="term" value="F:oxidoreductase activity"/>
    <property type="evidence" value="ECO:0007669"/>
    <property type="project" value="InterPro"/>
</dbReference>
<sequence length="1719" mass="188238">MRRDRLADRFCLQLQRPTSLPRWSRHSQDRLTAPSHSSKRSQVPKSKNSPHPVTMASIPTTFKAYEYYKYGEPLEEIKFNANATHKPLKADELRVKIFSAAVNPVDYKLVKYGPHILPHAPTAENPFRVGFDMAGKVVEIGSDVKDYQVGDEIFAMPGFVNFGTFGEYINIETKFVAPKPNNMSWNEAAGVPLAGQTSWQALVTYGKLQKGQRVLILGGSSGTGLFAIQIAKALGAEVITTCSARNVELVKSLGADQVVDYTKEKWADVLAEHSVDLIYDCGMEPASWNDVAQKVLKEKTGIFVTILTVDKPIESTIGATFHQFMNAPCTEYLLEVKKLIEAGQVKTIIDSVHPLENVIEAFKVQMSSRARGKIVIEIAKDFGEDPLKQIKLNPKAEQKPLRPNEVRVKVFSAALNPIDYKMIQYGPALVSTHPTPENPFRLGFDLAGKVVELGSDVKDYKINDEVYAMPWLDAIGSFGEYINVDTKFLAHKPTNMTWNEAAGVPLAGQTSWQAIHTYGKLQKGQRVLITGGSSGTGAFAIQIAKAAGAEVIVTCSARNVELVKSLGADQVIDYTKEKWSEVLADHSIDLIYDCGYDAASWNDVAQKKLKEQTGIFVTILMVDKPIESPIGATLHQIFNAPCTEFLVELKKLAEAGKLKTIIDSVHPLEDVPEAVKICMSHRARGKIIIEVARESTVQRQTALVSLSHSSKNSLGNKSNNHNQLPIMATIPSTFKAYEYQHFGDFLEEIKFNPNAEQKPVQPHEVKIKVFSASLNPIDYKIGLYASMILSTMASPEHPYRVGHDLSGKVVEVGSDVKDYQVGDEVYAMPWFDATGTFAEYINVDTKRVAHKPSNMTFNEAAGVPLAGQTSWQALVTYGKLQKGQRVLILGGSSGTGLFAIQIAKALGAEVLATCSHRNVELVKSLGADQVIDYTTEKWADVVAEHSVDLIYDCGVESQSWNDAAQKVLKTQTGIFVTIGVIENPVESPIGATQNQIFNAPCTEYLLELKKLIEAGQVKTIIDSVHPLENLVEAMKICMSHRAKGKIIIEAYEYQHFGDFLEEIKFNPNAEQKPVQPHEVKIKVFSASLNPIDYKIGLYASMILSTMASPEHPYRVGHDLSGKVVEVGSDVKDYQVGDEVYAMPWFDATGTFAEYINVDTKRVAHKPSNMTFNEAAGVPLAGQTSWQALVTYGKLQKGQRVLILGGSSGTGLFAIQIAKALGAEVLATCSHRNVELVKSLGADQVIDYTTEKWADVVAEHSVDLIYDCGVESQSWNDAAQKVLKTQTGIFVTIGVIENPVESPIGATQNQIFNAPCTEYLLELKKLIEAGQVKTIIDSVHPLENLVEAMKICMSHRAKGKIIIEVNNPLQPPSDSPTMTVLATSQSFSIAKPTAVPAAYRAYQYNDFGTPIAELHLRKDVPTTPLEPTQLRVKVHSAALNPADQKVMQDFGLAVTGRQPSADKPFGMGFDVAGTVVETGNNANQFKVGDAVFAMAPYSNFGTFAEFVAIDEQFVALKPANVTFEEAASIPYAALTSYQALCEHANLKAGERVLVLGGSTATGIAAIQLARAMGVYVITTVRGCQDYLLVQSLGVDKVIDASKQSWVDVVDEHSVDVVYDCGVERKAWNRDAQTVLKKDTGRFVTINPMMQPRPAKFGAKCIGEIMVHASGAQLKELSRFVSSGALKPVIDSVYSFDQLLLALEKLESKSARGKVVLRAVY</sequence>
<organism evidence="3 4">
    <name type="scientific">Phytophthora citrophthora</name>
    <dbReference type="NCBI Taxonomy" id="4793"/>
    <lineage>
        <taxon>Eukaryota</taxon>
        <taxon>Sar</taxon>
        <taxon>Stramenopiles</taxon>
        <taxon>Oomycota</taxon>
        <taxon>Peronosporomycetes</taxon>
        <taxon>Peronosporales</taxon>
        <taxon>Peronosporaceae</taxon>
        <taxon>Phytophthora</taxon>
    </lineage>
</organism>
<feature type="domain" description="Enoyl reductase (ER)" evidence="2">
    <location>
        <begin position="744"/>
        <end position="1048"/>
    </location>
</feature>
<accession>A0AAD9LCH8</accession>
<dbReference type="SMART" id="SM00829">
    <property type="entry name" value="PKS_ER"/>
    <property type="match status" value="5"/>
</dbReference>
<feature type="compositionally biased region" description="Polar residues" evidence="1">
    <location>
        <begin position="34"/>
        <end position="51"/>
    </location>
</feature>
<dbReference type="Pfam" id="PF13602">
    <property type="entry name" value="ADH_zinc_N_2"/>
    <property type="match status" value="5"/>
</dbReference>
<feature type="domain" description="Enoyl reductase (ER)" evidence="2">
    <location>
        <begin position="385"/>
        <end position="689"/>
    </location>
</feature>
<dbReference type="Gene3D" id="3.90.180.10">
    <property type="entry name" value="Medium-chain alcohol dehydrogenases, catalytic domain"/>
    <property type="match status" value="5"/>
</dbReference>
<feature type="domain" description="Enoyl reductase (ER)" evidence="2">
    <location>
        <begin position="1058"/>
        <end position="1362"/>
    </location>
</feature>